<evidence type="ECO:0000313" key="1">
    <source>
        <dbReference type="EMBL" id="KAJ2981477.1"/>
    </source>
</evidence>
<reference evidence="1" key="1">
    <citation type="submission" date="2022-08" db="EMBL/GenBank/DDBJ databases">
        <title>Genome Sequence of Lecanicillium fungicola.</title>
        <authorList>
            <person name="Buettner E."/>
        </authorList>
    </citation>
    <scope>NUCLEOTIDE SEQUENCE</scope>
    <source>
        <strain evidence="1">Babe33</strain>
    </source>
</reference>
<protein>
    <submittedName>
        <fullName evidence="1">Uncharacterized protein</fullName>
    </submittedName>
</protein>
<dbReference type="Proteomes" id="UP001143910">
    <property type="component" value="Unassembled WGS sequence"/>
</dbReference>
<accession>A0ACC1NQC5</accession>
<proteinExistence type="predicted"/>
<gene>
    <name evidence="1" type="ORF">NQ176_g2002</name>
</gene>
<dbReference type="EMBL" id="JANJQO010000128">
    <property type="protein sequence ID" value="KAJ2981477.1"/>
    <property type="molecule type" value="Genomic_DNA"/>
</dbReference>
<sequence length="199" mass="21712">MHLLPLLSFLPLLVASLNLPDNALQGFGVHLEDENGNVTHVHESEFEAYGLSISAVDTTVASATNASTFSDFSALARRALPPGDNINCVNSVSFNIIDLHTAMVNLADQLGCSFIINTNPGSRFKFVASTYYSGSAVIYICNYSNKYQELQGAQLVNFLEEVFNYCGQKSVAGWYYSNFEKMSWGYTGSSHGYCQPGTS</sequence>
<keyword evidence="2" id="KW-1185">Reference proteome</keyword>
<name>A0ACC1NQC5_9HYPO</name>
<comment type="caution">
    <text evidence="1">The sequence shown here is derived from an EMBL/GenBank/DDBJ whole genome shotgun (WGS) entry which is preliminary data.</text>
</comment>
<organism evidence="1 2">
    <name type="scientific">Zarea fungicola</name>
    <dbReference type="NCBI Taxonomy" id="93591"/>
    <lineage>
        <taxon>Eukaryota</taxon>
        <taxon>Fungi</taxon>
        <taxon>Dikarya</taxon>
        <taxon>Ascomycota</taxon>
        <taxon>Pezizomycotina</taxon>
        <taxon>Sordariomycetes</taxon>
        <taxon>Hypocreomycetidae</taxon>
        <taxon>Hypocreales</taxon>
        <taxon>Cordycipitaceae</taxon>
        <taxon>Zarea</taxon>
    </lineage>
</organism>
<evidence type="ECO:0000313" key="2">
    <source>
        <dbReference type="Proteomes" id="UP001143910"/>
    </source>
</evidence>